<gene>
    <name evidence="8" type="ORF">IPP15_01340</name>
</gene>
<dbReference type="InterPro" id="IPR050090">
    <property type="entry name" value="Tyrosine_recombinase_XerCD"/>
</dbReference>
<dbReference type="Gene3D" id="1.10.150.130">
    <property type="match status" value="1"/>
</dbReference>
<evidence type="ECO:0000259" key="6">
    <source>
        <dbReference type="PROSITE" id="PS51898"/>
    </source>
</evidence>
<dbReference type="AlphaFoldDB" id="A0A9D7SSQ3"/>
<comment type="caution">
    <text evidence="8">The sequence shown here is derived from an EMBL/GenBank/DDBJ whole genome shotgun (WGS) entry which is preliminary data.</text>
</comment>
<feature type="domain" description="Core-binding (CB)" evidence="7">
    <location>
        <begin position="83"/>
        <end position="169"/>
    </location>
</feature>
<dbReference type="PANTHER" id="PTHR30349:SF41">
    <property type="entry name" value="INTEGRASE_RECOMBINASE PROTEIN MJ0367-RELATED"/>
    <property type="match status" value="1"/>
</dbReference>
<organism evidence="8 9">
    <name type="scientific">Candidatus Opimibacter skivensis</name>
    <dbReference type="NCBI Taxonomy" id="2982028"/>
    <lineage>
        <taxon>Bacteria</taxon>
        <taxon>Pseudomonadati</taxon>
        <taxon>Bacteroidota</taxon>
        <taxon>Saprospiria</taxon>
        <taxon>Saprospirales</taxon>
        <taxon>Saprospiraceae</taxon>
        <taxon>Candidatus Opimibacter</taxon>
    </lineage>
</organism>
<name>A0A9D7SSQ3_9BACT</name>
<dbReference type="Proteomes" id="UP000808337">
    <property type="component" value="Unassembled WGS sequence"/>
</dbReference>
<proteinExistence type="inferred from homology"/>
<dbReference type="InterPro" id="IPR011010">
    <property type="entry name" value="DNA_brk_join_enz"/>
</dbReference>
<dbReference type="GO" id="GO:0006310">
    <property type="term" value="P:DNA recombination"/>
    <property type="evidence" value="ECO:0007669"/>
    <property type="project" value="UniProtKB-KW"/>
</dbReference>
<dbReference type="PROSITE" id="PS51898">
    <property type="entry name" value="TYR_RECOMBINASE"/>
    <property type="match status" value="1"/>
</dbReference>
<evidence type="ECO:0000256" key="2">
    <source>
        <dbReference type="ARBA" id="ARBA00022908"/>
    </source>
</evidence>
<feature type="domain" description="Tyr recombinase" evidence="6">
    <location>
        <begin position="185"/>
        <end position="358"/>
    </location>
</feature>
<dbReference type="Pfam" id="PF13495">
    <property type="entry name" value="Phage_int_SAM_4"/>
    <property type="match status" value="1"/>
</dbReference>
<reference evidence="8 9" key="1">
    <citation type="submission" date="2020-10" db="EMBL/GenBank/DDBJ databases">
        <title>Connecting structure to function with the recovery of over 1000 high-quality activated sludge metagenome-assembled genomes encoding full-length rRNA genes using long-read sequencing.</title>
        <authorList>
            <person name="Singleton C.M."/>
            <person name="Petriglieri F."/>
            <person name="Kristensen J.M."/>
            <person name="Kirkegaard R.H."/>
            <person name="Michaelsen T.Y."/>
            <person name="Andersen M.H."/>
            <person name="Karst S.M."/>
            <person name="Dueholm M.S."/>
            <person name="Nielsen P.H."/>
            <person name="Albertsen M."/>
        </authorList>
    </citation>
    <scope>NUCLEOTIDE SEQUENCE [LARGE SCALE GENOMIC DNA]</scope>
    <source>
        <strain evidence="8">Ribe_18-Q3-R11-54_MAXAC.273</strain>
    </source>
</reference>
<dbReference type="PROSITE" id="PS51900">
    <property type="entry name" value="CB"/>
    <property type="match status" value="1"/>
</dbReference>
<sequence length="365" mass="43439">MKIFVFPVEVRGIKLIGIRTEKFDQECNGLLRKIDRSYWNPDQKCWCVPYTKATWQDCINAFHLHQIIKIDLVDMPIEKKQIELAPHLQAEFDKYYTQLFVQRYTHNTIKSYCHCFRYFLGACQTKPPQEWTLDDFKIWLRQGLERYKWSESYQRSIINSLKFYYERIRKEPKLFWEISPRKAHKLPGTLSEEEVTRLINSNTNIKHKAILSMIYACGLRISEVVNLRKADVDWHQSRLFVRAGKGKKDRYVFLPDSLKRILERYQKVYPPQYWYFDGQEGGQYSVRSIQAIFHHSLERSNVDAYATVHTLRHSYATHSLEDGVDLRTIQVSLGHSSPKTTEIYTHLTDTNKFRRKSPLDNLDID</sequence>
<evidence type="ECO:0000256" key="1">
    <source>
        <dbReference type="ARBA" id="ARBA00008857"/>
    </source>
</evidence>
<dbReference type="InterPro" id="IPR002104">
    <property type="entry name" value="Integrase_catalytic"/>
</dbReference>
<evidence type="ECO:0000256" key="5">
    <source>
        <dbReference type="PROSITE-ProRule" id="PRU01248"/>
    </source>
</evidence>
<dbReference type="Pfam" id="PF00589">
    <property type="entry name" value="Phage_integrase"/>
    <property type="match status" value="1"/>
</dbReference>
<keyword evidence="3 5" id="KW-0238">DNA-binding</keyword>
<dbReference type="EMBL" id="JADKGY010000001">
    <property type="protein sequence ID" value="MBK9981065.1"/>
    <property type="molecule type" value="Genomic_DNA"/>
</dbReference>
<dbReference type="InterPro" id="IPR044068">
    <property type="entry name" value="CB"/>
</dbReference>
<dbReference type="SUPFAM" id="SSF56349">
    <property type="entry name" value="DNA breaking-rejoining enzymes"/>
    <property type="match status" value="1"/>
</dbReference>
<accession>A0A9D7SSQ3</accession>
<comment type="similarity">
    <text evidence="1">Belongs to the 'phage' integrase family.</text>
</comment>
<dbReference type="InterPro" id="IPR004107">
    <property type="entry name" value="Integrase_SAM-like_N"/>
</dbReference>
<keyword evidence="4" id="KW-0233">DNA recombination</keyword>
<evidence type="ECO:0000259" key="7">
    <source>
        <dbReference type="PROSITE" id="PS51900"/>
    </source>
</evidence>
<dbReference type="PANTHER" id="PTHR30349">
    <property type="entry name" value="PHAGE INTEGRASE-RELATED"/>
    <property type="match status" value="1"/>
</dbReference>
<evidence type="ECO:0000256" key="4">
    <source>
        <dbReference type="ARBA" id="ARBA00023172"/>
    </source>
</evidence>
<dbReference type="Gene3D" id="1.10.443.10">
    <property type="entry name" value="Intergrase catalytic core"/>
    <property type="match status" value="1"/>
</dbReference>
<dbReference type="InterPro" id="IPR010998">
    <property type="entry name" value="Integrase_recombinase_N"/>
</dbReference>
<evidence type="ECO:0000256" key="3">
    <source>
        <dbReference type="ARBA" id="ARBA00023125"/>
    </source>
</evidence>
<protein>
    <submittedName>
        <fullName evidence="8">Tyrosine-type recombinase/integrase</fullName>
    </submittedName>
</protein>
<dbReference type="InterPro" id="IPR013762">
    <property type="entry name" value="Integrase-like_cat_sf"/>
</dbReference>
<dbReference type="GO" id="GO:0015074">
    <property type="term" value="P:DNA integration"/>
    <property type="evidence" value="ECO:0007669"/>
    <property type="project" value="UniProtKB-KW"/>
</dbReference>
<evidence type="ECO:0000313" key="9">
    <source>
        <dbReference type="Proteomes" id="UP000808337"/>
    </source>
</evidence>
<dbReference type="GO" id="GO:0003677">
    <property type="term" value="F:DNA binding"/>
    <property type="evidence" value="ECO:0007669"/>
    <property type="project" value="UniProtKB-UniRule"/>
</dbReference>
<keyword evidence="2" id="KW-0229">DNA integration</keyword>
<evidence type="ECO:0000313" key="8">
    <source>
        <dbReference type="EMBL" id="MBK9981065.1"/>
    </source>
</evidence>